<dbReference type="KEGG" id="chig:CH63R_07895"/>
<comment type="caution">
    <text evidence="1">The sequence shown here is derived from an EMBL/GenBank/DDBJ whole genome shotgun (WGS) entry which is preliminary data.</text>
</comment>
<proteinExistence type="predicted"/>
<gene>
    <name evidence="1" type="ORF">CH63R_07895</name>
</gene>
<sequence length="125" mass="13351">MGGKIGRSRERDRRENGFPGRVMERLAGGRSVVGYAVAQAGRVLKRTAEALEAAHPNDAPLLVFTISKLTMAMMTFQGGGRGTNAMNLPRPDQRRPEARNNVGAVFQSHAAATRGQIGASGKHPT</sequence>
<reference evidence="2" key="1">
    <citation type="journal article" date="2017" name="BMC Genomics">
        <title>Gapless genome assembly of Colletotrichum higginsianum reveals chromosome structure and association of transposable elements with secondary metabolite gene clusters.</title>
        <authorList>
            <person name="Dallery J.-F."/>
            <person name="Lapalu N."/>
            <person name="Zampounis A."/>
            <person name="Pigne S."/>
            <person name="Luyten I."/>
            <person name="Amselem J."/>
            <person name="Wittenberg A.H.J."/>
            <person name="Zhou S."/>
            <person name="de Queiroz M.V."/>
            <person name="Robin G.P."/>
            <person name="Auger A."/>
            <person name="Hainaut M."/>
            <person name="Henrissat B."/>
            <person name="Kim K.-T."/>
            <person name="Lee Y.-H."/>
            <person name="Lespinet O."/>
            <person name="Schwartz D.C."/>
            <person name="Thon M.R."/>
            <person name="O'Connell R.J."/>
        </authorList>
    </citation>
    <scope>NUCLEOTIDE SEQUENCE [LARGE SCALE GENOMIC DNA]</scope>
    <source>
        <strain evidence="2">IMI 349063</strain>
    </source>
</reference>
<keyword evidence="2" id="KW-1185">Reference proteome</keyword>
<dbReference type="VEuPathDB" id="FungiDB:CH63R_07895"/>
<dbReference type="Proteomes" id="UP000092177">
    <property type="component" value="Chromosome 5"/>
</dbReference>
<dbReference type="EMBL" id="LTAN01000005">
    <property type="protein sequence ID" value="OBR09130.1"/>
    <property type="molecule type" value="Genomic_DNA"/>
</dbReference>
<dbReference type="GeneID" id="28866976"/>
<name>A0A1B7YB74_COLHI</name>
<dbReference type="AlphaFoldDB" id="A0A1B7YB74"/>
<evidence type="ECO:0000313" key="1">
    <source>
        <dbReference type="EMBL" id="OBR09130.1"/>
    </source>
</evidence>
<accession>A0A1B7YB74</accession>
<evidence type="ECO:0000313" key="2">
    <source>
        <dbReference type="Proteomes" id="UP000092177"/>
    </source>
</evidence>
<dbReference type="RefSeq" id="XP_018157647.1">
    <property type="nucleotide sequence ID" value="XM_018302869.1"/>
</dbReference>
<organism evidence="1 2">
    <name type="scientific">Colletotrichum higginsianum (strain IMI 349063)</name>
    <name type="common">Crucifer anthracnose fungus</name>
    <dbReference type="NCBI Taxonomy" id="759273"/>
    <lineage>
        <taxon>Eukaryota</taxon>
        <taxon>Fungi</taxon>
        <taxon>Dikarya</taxon>
        <taxon>Ascomycota</taxon>
        <taxon>Pezizomycotina</taxon>
        <taxon>Sordariomycetes</taxon>
        <taxon>Hypocreomycetidae</taxon>
        <taxon>Glomerellales</taxon>
        <taxon>Glomerellaceae</taxon>
        <taxon>Colletotrichum</taxon>
        <taxon>Colletotrichum destructivum species complex</taxon>
    </lineage>
</organism>
<protein>
    <submittedName>
        <fullName evidence="1">Uncharacterized protein</fullName>
    </submittedName>
</protein>